<sequence length="253" mass="28308">EACADVLALAKEARKRNLGPLHPSFNVIKIIRDGLMRNLPENTHLLSSGRLCISLTRVSDGKNTLISNFDSKEEVVQRYVDGGISDNLPQYESKNTITVSPFAGECDICPKGNSANFHEMNVTNTSIQLSLGNLYRLTQALFPPEPKVLGEICEQGYSDAFKFLKENGILNDSIYVSLSFTKTNPHEAAQHIDYMKKKNKSENSRVETSQVEVLGDQMKQNPWPLEKSIFESLPPRLRKGTFFRLCSVTLNGK</sequence>
<feature type="non-terminal residue" evidence="1">
    <location>
        <position position="1"/>
    </location>
</feature>
<evidence type="ECO:0000313" key="1">
    <source>
        <dbReference type="EMBL" id="POI26258.1"/>
    </source>
</evidence>
<evidence type="ECO:0008006" key="3">
    <source>
        <dbReference type="Google" id="ProtNLM"/>
    </source>
</evidence>
<dbReference type="Proteomes" id="UP000237246">
    <property type="component" value="Unassembled WGS sequence"/>
</dbReference>
<evidence type="ECO:0000313" key="2">
    <source>
        <dbReference type="Proteomes" id="UP000237246"/>
    </source>
</evidence>
<dbReference type="GO" id="GO:0055088">
    <property type="term" value="P:lipid homeostasis"/>
    <property type="evidence" value="ECO:0007669"/>
    <property type="project" value="TreeGrafter"/>
</dbReference>
<dbReference type="GO" id="GO:0005737">
    <property type="term" value="C:cytoplasm"/>
    <property type="evidence" value="ECO:0007669"/>
    <property type="project" value="TreeGrafter"/>
</dbReference>
<dbReference type="OrthoDB" id="197155at2759"/>
<dbReference type="GO" id="GO:0016020">
    <property type="term" value="C:membrane"/>
    <property type="evidence" value="ECO:0007669"/>
    <property type="project" value="TreeGrafter"/>
</dbReference>
<dbReference type="AlphaFoldDB" id="A0A2P4SQ69"/>
<comment type="caution">
    <text evidence="1">The sequence shown here is derived from an EMBL/GenBank/DDBJ whole genome shotgun (WGS) entry which is preliminary data.</text>
</comment>
<proteinExistence type="predicted"/>
<dbReference type="InterPro" id="IPR016035">
    <property type="entry name" value="Acyl_Trfase/lysoPLipase"/>
</dbReference>
<organism evidence="1 2">
    <name type="scientific">Bambusicola thoracicus</name>
    <name type="common">Chinese bamboo-partridge</name>
    <name type="synonym">Perdix thoracica</name>
    <dbReference type="NCBI Taxonomy" id="9083"/>
    <lineage>
        <taxon>Eukaryota</taxon>
        <taxon>Metazoa</taxon>
        <taxon>Chordata</taxon>
        <taxon>Craniata</taxon>
        <taxon>Vertebrata</taxon>
        <taxon>Euteleostomi</taxon>
        <taxon>Archelosauria</taxon>
        <taxon>Archosauria</taxon>
        <taxon>Dinosauria</taxon>
        <taxon>Saurischia</taxon>
        <taxon>Theropoda</taxon>
        <taxon>Coelurosauria</taxon>
        <taxon>Aves</taxon>
        <taxon>Neognathae</taxon>
        <taxon>Galloanserae</taxon>
        <taxon>Galliformes</taxon>
        <taxon>Phasianidae</taxon>
        <taxon>Perdicinae</taxon>
        <taxon>Bambusicola</taxon>
    </lineage>
</organism>
<dbReference type="InterPro" id="IPR033562">
    <property type="entry name" value="PLPL"/>
</dbReference>
<dbReference type="PANTHER" id="PTHR12406:SF22">
    <property type="entry name" value="1-ACYLGLYCEROL-3-PHOSPHATE O-ACYLTRANSFERASE PNPLA3"/>
    <property type="match status" value="1"/>
</dbReference>
<reference evidence="1 2" key="1">
    <citation type="submission" date="2018-01" db="EMBL/GenBank/DDBJ databases">
        <title>Comparison of the Chinese Bamboo Partridge and Red Junglefowl genome sequences highlights the importance of demography in genome evolution.</title>
        <authorList>
            <person name="Tiley G.P."/>
            <person name="Kimball R.T."/>
            <person name="Braun E.L."/>
            <person name="Burleigh J.G."/>
        </authorList>
    </citation>
    <scope>NUCLEOTIDE SEQUENCE [LARGE SCALE GENOMIC DNA]</scope>
    <source>
        <strain evidence="1">RTK389</strain>
        <tissue evidence="1">Blood</tissue>
    </source>
</reference>
<protein>
    <recommendedName>
        <fullName evidence="3">PNPLA domain-containing protein</fullName>
    </recommendedName>
</protein>
<name>A0A2P4SQ69_BAMTH</name>
<keyword evidence="2" id="KW-1185">Reference proteome</keyword>
<accession>A0A2P4SQ69</accession>
<dbReference type="GO" id="GO:0019433">
    <property type="term" value="P:triglyceride catabolic process"/>
    <property type="evidence" value="ECO:0007669"/>
    <property type="project" value="TreeGrafter"/>
</dbReference>
<dbReference type="Gene3D" id="3.40.1090.10">
    <property type="entry name" value="Cytosolic phospholipase A2 catalytic domain"/>
    <property type="match status" value="1"/>
</dbReference>
<dbReference type="SUPFAM" id="SSF52151">
    <property type="entry name" value="FabD/lysophospholipase-like"/>
    <property type="match status" value="1"/>
</dbReference>
<gene>
    <name evidence="1" type="ORF">CIB84_009992</name>
</gene>
<dbReference type="GO" id="GO:0004806">
    <property type="term" value="F:triacylglycerol lipase activity"/>
    <property type="evidence" value="ECO:0007669"/>
    <property type="project" value="TreeGrafter"/>
</dbReference>
<dbReference type="EMBL" id="PPHD01029624">
    <property type="protein sequence ID" value="POI26258.1"/>
    <property type="molecule type" value="Genomic_DNA"/>
</dbReference>
<dbReference type="PANTHER" id="PTHR12406">
    <property type="entry name" value="CALCIUM-INDEPENDENT PHOSPHOLIPASE A2 IPLA2 -RELATED"/>
    <property type="match status" value="1"/>
</dbReference>
<dbReference type="GO" id="GO:0005811">
    <property type="term" value="C:lipid droplet"/>
    <property type="evidence" value="ECO:0007669"/>
    <property type="project" value="TreeGrafter"/>
</dbReference>